<organism evidence="2 3">
    <name type="scientific">Cirrhinus molitorella</name>
    <name type="common">mud carp</name>
    <dbReference type="NCBI Taxonomy" id="172907"/>
    <lineage>
        <taxon>Eukaryota</taxon>
        <taxon>Metazoa</taxon>
        <taxon>Chordata</taxon>
        <taxon>Craniata</taxon>
        <taxon>Vertebrata</taxon>
        <taxon>Euteleostomi</taxon>
        <taxon>Actinopterygii</taxon>
        <taxon>Neopterygii</taxon>
        <taxon>Teleostei</taxon>
        <taxon>Ostariophysi</taxon>
        <taxon>Cypriniformes</taxon>
        <taxon>Cyprinidae</taxon>
        <taxon>Labeoninae</taxon>
        <taxon>Labeonini</taxon>
        <taxon>Cirrhinus</taxon>
    </lineage>
</organism>
<gene>
    <name evidence="2" type="ORF">QQF64_032967</name>
</gene>
<dbReference type="EMBL" id="JAYMGO010000009">
    <property type="protein sequence ID" value="KAL1267604.1"/>
    <property type="molecule type" value="Genomic_DNA"/>
</dbReference>
<evidence type="ECO:0000256" key="1">
    <source>
        <dbReference type="SAM" id="MobiDB-lite"/>
    </source>
</evidence>
<keyword evidence="3" id="KW-1185">Reference proteome</keyword>
<dbReference type="Proteomes" id="UP001558613">
    <property type="component" value="Unassembled WGS sequence"/>
</dbReference>
<accession>A0ABR3MSJ5</accession>
<reference evidence="2 3" key="1">
    <citation type="submission" date="2023-09" db="EMBL/GenBank/DDBJ databases">
        <authorList>
            <person name="Wang M."/>
        </authorList>
    </citation>
    <scope>NUCLEOTIDE SEQUENCE [LARGE SCALE GENOMIC DNA]</scope>
    <source>
        <strain evidence="2">GT-2023</strain>
        <tissue evidence="2">Liver</tissue>
    </source>
</reference>
<comment type="caution">
    <text evidence="2">The sequence shown here is derived from an EMBL/GenBank/DDBJ whole genome shotgun (WGS) entry which is preliminary data.</text>
</comment>
<evidence type="ECO:0000313" key="3">
    <source>
        <dbReference type="Proteomes" id="UP001558613"/>
    </source>
</evidence>
<name>A0ABR3MSJ5_9TELE</name>
<proteinExistence type="predicted"/>
<feature type="non-terminal residue" evidence="2">
    <location>
        <position position="105"/>
    </location>
</feature>
<protein>
    <submittedName>
        <fullName evidence="2">Uncharacterized protein</fullName>
    </submittedName>
</protein>
<feature type="region of interest" description="Disordered" evidence="1">
    <location>
        <begin position="35"/>
        <end position="75"/>
    </location>
</feature>
<evidence type="ECO:0000313" key="2">
    <source>
        <dbReference type="EMBL" id="KAL1267604.1"/>
    </source>
</evidence>
<sequence length="105" mass="11658">MLPSHLPSAQALERSDRAAIEEVLRTLSALLIMETTSPTTTEKKECKGSGLDGSGFSDLPKKPSPTTASRAPHLFSTFHTPIPIDMRHHEGRYHYEPHPLHHMHG</sequence>